<dbReference type="SUPFAM" id="SSF50249">
    <property type="entry name" value="Nucleic acid-binding proteins"/>
    <property type="match status" value="1"/>
</dbReference>
<name>A0A561UDR1_9ACTN</name>
<dbReference type="NCBIfam" id="TIGR00621">
    <property type="entry name" value="ssb"/>
    <property type="match status" value="1"/>
</dbReference>
<gene>
    <name evidence="5" type="ORF">FHX73_111289</name>
</gene>
<feature type="compositionally biased region" description="Acidic residues" evidence="4">
    <location>
        <begin position="236"/>
        <end position="246"/>
    </location>
</feature>
<dbReference type="InterPro" id="IPR011344">
    <property type="entry name" value="ssDNA-bd"/>
</dbReference>
<feature type="region of interest" description="Disordered" evidence="4">
    <location>
        <begin position="197"/>
        <end position="246"/>
    </location>
</feature>
<comment type="caution">
    <text evidence="5">The sequence shown here is derived from an EMBL/GenBank/DDBJ whole genome shotgun (WGS) entry which is preliminary data.</text>
</comment>
<dbReference type="PANTHER" id="PTHR10302">
    <property type="entry name" value="SINGLE-STRANDED DNA-BINDING PROTEIN"/>
    <property type="match status" value="1"/>
</dbReference>
<dbReference type="InterPro" id="IPR000424">
    <property type="entry name" value="Primosome_PriB/ssb"/>
</dbReference>
<dbReference type="CDD" id="cd04496">
    <property type="entry name" value="SSB_OBF"/>
    <property type="match status" value="1"/>
</dbReference>
<organism evidence="5 6">
    <name type="scientific">Kitasatospora viridis</name>
    <dbReference type="NCBI Taxonomy" id="281105"/>
    <lineage>
        <taxon>Bacteria</taxon>
        <taxon>Bacillati</taxon>
        <taxon>Actinomycetota</taxon>
        <taxon>Actinomycetes</taxon>
        <taxon>Kitasatosporales</taxon>
        <taxon>Streptomycetaceae</taxon>
        <taxon>Kitasatospora</taxon>
    </lineage>
</organism>
<evidence type="ECO:0000313" key="5">
    <source>
        <dbReference type="EMBL" id="TWF97509.1"/>
    </source>
</evidence>
<dbReference type="PANTHER" id="PTHR10302:SF27">
    <property type="entry name" value="SINGLE-STRANDED DNA-BINDING PROTEIN"/>
    <property type="match status" value="1"/>
</dbReference>
<dbReference type="InterPro" id="IPR012340">
    <property type="entry name" value="NA-bd_OB-fold"/>
</dbReference>
<keyword evidence="1 2" id="KW-0238">DNA-binding</keyword>
<evidence type="ECO:0000256" key="4">
    <source>
        <dbReference type="SAM" id="MobiDB-lite"/>
    </source>
</evidence>
<dbReference type="AlphaFoldDB" id="A0A561UDR1"/>
<keyword evidence="6" id="KW-1185">Reference proteome</keyword>
<sequence>MQKCEGTVVNETVVTMIGNVASPVQYGQTAGGIAMANFRMAATERRYDRARGEWVDGDTNWVTVIAWRHLATNVVSSIEKGQPVVVSGRLRVREWEDDGKRRSVVEIDARSIGHDLGRGTSAFRWSVRGRSELAAVPVAEPQTVGEAVPEWIAQAVRERRALGGQGATAVSSAGAVVESAVEAAPGEPESVVVVPGQVGAPAGPDGEVPVGRSVRAGRASRSPRTAALRSERVSEEPTEVEEVVAV</sequence>
<dbReference type="Proteomes" id="UP000317940">
    <property type="component" value="Unassembled WGS sequence"/>
</dbReference>
<evidence type="ECO:0000256" key="1">
    <source>
        <dbReference type="ARBA" id="ARBA00023125"/>
    </source>
</evidence>
<comment type="caution">
    <text evidence="2">Lacks conserved residue(s) required for the propagation of feature annotation.</text>
</comment>
<dbReference type="EMBL" id="VIWT01000001">
    <property type="protein sequence ID" value="TWF97509.1"/>
    <property type="molecule type" value="Genomic_DNA"/>
</dbReference>
<dbReference type="PROSITE" id="PS50935">
    <property type="entry name" value="SSB"/>
    <property type="match status" value="1"/>
</dbReference>
<feature type="compositionally biased region" description="Low complexity" evidence="4">
    <location>
        <begin position="210"/>
        <end position="222"/>
    </location>
</feature>
<dbReference type="GO" id="GO:0006260">
    <property type="term" value="P:DNA replication"/>
    <property type="evidence" value="ECO:0007669"/>
    <property type="project" value="InterPro"/>
</dbReference>
<dbReference type="Gene3D" id="2.40.50.140">
    <property type="entry name" value="Nucleic acid-binding proteins"/>
    <property type="match status" value="1"/>
</dbReference>
<accession>A0A561UDR1</accession>
<reference evidence="5 6" key="1">
    <citation type="submission" date="2019-06" db="EMBL/GenBank/DDBJ databases">
        <title>Sequencing the genomes of 1000 actinobacteria strains.</title>
        <authorList>
            <person name="Klenk H.-P."/>
        </authorList>
    </citation>
    <scope>NUCLEOTIDE SEQUENCE [LARGE SCALE GENOMIC DNA]</scope>
    <source>
        <strain evidence="5 6">DSM 44826</strain>
    </source>
</reference>
<dbReference type="GO" id="GO:0003697">
    <property type="term" value="F:single-stranded DNA binding"/>
    <property type="evidence" value="ECO:0007669"/>
    <property type="project" value="UniProtKB-UniRule"/>
</dbReference>
<dbReference type="GO" id="GO:0009295">
    <property type="term" value="C:nucleoid"/>
    <property type="evidence" value="ECO:0007669"/>
    <property type="project" value="TreeGrafter"/>
</dbReference>
<dbReference type="HAMAP" id="MF_00984">
    <property type="entry name" value="SSB"/>
    <property type="match status" value="1"/>
</dbReference>
<comment type="subunit">
    <text evidence="2">Homotetramer.</text>
</comment>
<protein>
    <recommendedName>
        <fullName evidence="2 3">Single-stranded DNA-binding protein</fullName>
        <shortName evidence="2">SSB</shortName>
    </recommendedName>
</protein>
<proteinExistence type="inferred from homology"/>
<evidence type="ECO:0000313" key="6">
    <source>
        <dbReference type="Proteomes" id="UP000317940"/>
    </source>
</evidence>
<dbReference type="Pfam" id="PF00436">
    <property type="entry name" value="SSB"/>
    <property type="match status" value="1"/>
</dbReference>
<evidence type="ECO:0000256" key="3">
    <source>
        <dbReference type="RuleBase" id="RU000524"/>
    </source>
</evidence>
<evidence type="ECO:0000256" key="2">
    <source>
        <dbReference type="HAMAP-Rule" id="MF_00984"/>
    </source>
</evidence>